<dbReference type="Proteomes" id="UP000483672">
    <property type="component" value="Unassembled WGS sequence"/>
</dbReference>
<feature type="region of interest" description="Disordered" evidence="2">
    <location>
        <begin position="63"/>
        <end position="127"/>
    </location>
</feature>
<dbReference type="EMBL" id="WIPF01000185">
    <property type="protein sequence ID" value="KAF3201165.1"/>
    <property type="molecule type" value="Genomic_DNA"/>
</dbReference>
<dbReference type="InterPro" id="IPR036397">
    <property type="entry name" value="RNaseH_sf"/>
</dbReference>
<evidence type="ECO:0000256" key="1">
    <source>
        <dbReference type="PROSITE-ProRule" id="PRU00047"/>
    </source>
</evidence>
<dbReference type="SUPFAM" id="SSF101690">
    <property type="entry name" value="PAZ domain"/>
    <property type="match status" value="1"/>
</dbReference>
<evidence type="ECO:0000256" key="2">
    <source>
        <dbReference type="SAM" id="MobiDB-lite"/>
    </source>
</evidence>
<comment type="caution">
    <text evidence="3">The sequence shown here is derived from an EMBL/GenBank/DDBJ whole genome shotgun (WGS) entry which is preliminary data.</text>
</comment>
<dbReference type="GO" id="GO:0003676">
    <property type="term" value="F:nucleic acid binding"/>
    <property type="evidence" value="ECO:0007669"/>
    <property type="project" value="InterPro"/>
</dbReference>
<reference evidence="3 4" key="1">
    <citation type="submission" date="2019-06" db="EMBL/GenBank/DDBJ databases">
        <authorList>
            <person name="Palmer J.M."/>
        </authorList>
    </citation>
    <scope>NUCLEOTIDE SEQUENCE [LARGE SCALE GENOMIC DNA]</scope>
    <source>
        <strain evidence="3 4">TWF191</strain>
    </source>
</reference>
<evidence type="ECO:0000313" key="3">
    <source>
        <dbReference type="EMBL" id="KAF3201165.1"/>
    </source>
</evidence>
<dbReference type="PANTHER" id="PTHR22891">
    <property type="entry name" value="EUKARYOTIC TRANSLATION INITIATION FACTOR 2C"/>
    <property type="match status" value="1"/>
</dbReference>
<dbReference type="Pfam" id="PF02171">
    <property type="entry name" value="Piwi"/>
    <property type="match status" value="1"/>
</dbReference>
<dbReference type="AlphaFoldDB" id="A0A6G1MI98"/>
<dbReference type="InterPro" id="IPR001878">
    <property type="entry name" value="Znf_CCHC"/>
</dbReference>
<dbReference type="SMART" id="SM00950">
    <property type="entry name" value="Piwi"/>
    <property type="match status" value="1"/>
</dbReference>
<organism evidence="3 4">
    <name type="scientific">Orbilia oligospora</name>
    <name type="common">Nematode-trapping fungus</name>
    <name type="synonym">Arthrobotrys oligospora</name>
    <dbReference type="NCBI Taxonomy" id="2813651"/>
    <lineage>
        <taxon>Eukaryota</taxon>
        <taxon>Fungi</taxon>
        <taxon>Dikarya</taxon>
        <taxon>Ascomycota</taxon>
        <taxon>Pezizomycotina</taxon>
        <taxon>Orbiliomycetes</taxon>
        <taxon>Orbiliales</taxon>
        <taxon>Orbiliaceae</taxon>
        <taxon>Orbilia</taxon>
    </lineage>
</organism>
<dbReference type="PROSITE" id="PS50822">
    <property type="entry name" value="PIWI"/>
    <property type="match status" value="1"/>
</dbReference>
<dbReference type="SUPFAM" id="SSF53098">
    <property type="entry name" value="Ribonuclease H-like"/>
    <property type="match status" value="1"/>
</dbReference>
<gene>
    <name evidence="3" type="ORF">TWF191_003481</name>
</gene>
<evidence type="ECO:0000313" key="4">
    <source>
        <dbReference type="Proteomes" id="UP000483672"/>
    </source>
</evidence>
<name>A0A6G1MI98_ORBOL</name>
<keyword evidence="1" id="KW-0863">Zinc-finger</keyword>
<dbReference type="InterPro" id="IPR003165">
    <property type="entry name" value="Piwi"/>
</dbReference>
<keyword evidence="1" id="KW-0862">Zinc</keyword>
<proteinExistence type="predicted"/>
<protein>
    <recommendedName>
        <fullName evidence="5">Piwi domain-containing protein</fullName>
    </recommendedName>
</protein>
<evidence type="ECO:0008006" key="5">
    <source>
        <dbReference type="Google" id="ProtNLM"/>
    </source>
</evidence>
<sequence>MADSLLSLLFGPDGLSPPEWLRLALAGGSRSRPCCQICGSYGHRRRDCTAVGVIAGVIKSGLRAGESSSGRGGPWRGGRRGGEGGGGRGGPWRGGGLWRGGRGGGGEGSSRGGGHKGGRGGFSPTTTQFQGDAVLVTEMDKMTISGDNDNETIALSKRVLAFRDKQWVFPIRKEYNTTSGQPTYVIANYYELKTSTKTKIVRYVFEMTGPNRSKEMVDSFIQREFPAVVEYLCPDYGGYLYAPEEWTPGKQHFTYPAGDEFEGQTFTLKSRLVLNVDGYRDYLTASDVPTSSILPLAHEETENCVIPVAFYAVSMALNAIIIRNPRIKNTYLIHEKGNTMYDSRKGKVLSQDPCSISGLDTGHSAQIIVGLHASVRPGSQRCLVNASKVTNLYYRTLPMEDIVNLREGTYGQGVNLENRLLDKTEEKGVNQCWTGVLIRVDLPDGTSQHRVLKRVHTGNAQQVIWETREGVQVTVEMYSIRTSVSLILILPSGVVGRPLRFPKVQLLSFKPQRGSIGRCEFPIEWCRAAEGQKFKVRLAASGSRDMIYHSASAPFEYLATLKDEFSNMFHRAQDNLTLSRFGLDFGRELLKIQARTLAMPRVMMGRNSTVDIDSDNGSWRPRGKSFHSPAALLPYILLEIRTGARAVRVDPGVGKPFKGLIIALLGKCRGYGMARTEVAASGEFTLWLTSSRDDPRVDIENLFKGRIEGFKGGAAGVQVPLIFCLLPGSDSRYYNAIKRAGDVLSGVLTICMDGNKTSNQRIARDPGSYCETLALKVNLKCGGINHSTQSDRVLQRIFPELENNTVMLLGADVSHSGRRDLPSISAIVGSYEPSHSRLYSEVAYQKNQEMIENMAEGVRSHLDRFHDKHKTLPRFIVMFRDGVSESQYRQVLDREVVAIDAAVDRAFLQSGIQRTPERPKLVVLVVGKRHHTRFFPPGATDKRHKTLPGLVVDRAITAIYEKDFFLQAHAAIQGTPRPAHYFVIRDDMDLSDTQIQELVFTWSFSFGRSFRSVSYAPPAYCADLACGRARAWIQHKVDDIRGGENLYPASASGSNSSSDITAVAQANLHGIAGDCGRLHEDLKETMWYI</sequence>
<dbReference type="Gene3D" id="3.30.420.10">
    <property type="entry name" value="Ribonuclease H-like superfamily/Ribonuclease H"/>
    <property type="match status" value="1"/>
</dbReference>
<dbReference type="InterPro" id="IPR012337">
    <property type="entry name" value="RNaseH-like_sf"/>
</dbReference>
<dbReference type="PROSITE" id="PS50158">
    <property type="entry name" value="ZF_CCHC"/>
    <property type="match status" value="1"/>
</dbReference>
<dbReference type="GO" id="GO:0008270">
    <property type="term" value="F:zinc ion binding"/>
    <property type="evidence" value="ECO:0007669"/>
    <property type="project" value="UniProtKB-KW"/>
</dbReference>
<dbReference type="Gene3D" id="3.40.50.2300">
    <property type="match status" value="1"/>
</dbReference>
<dbReference type="InterPro" id="IPR036085">
    <property type="entry name" value="PAZ_dom_sf"/>
</dbReference>
<keyword evidence="1" id="KW-0479">Metal-binding</keyword>
<feature type="compositionally biased region" description="Gly residues" evidence="2">
    <location>
        <begin position="83"/>
        <end position="112"/>
    </location>
</feature>
<accession>A0A6G1MI98</accession>